<dbReference type="AlphaFoldDB" id="A0A1I2W094"/>
<protein>
    <submittedName>
        <fullName evidence="1">Uncharacterized protein</fullName>
    </submittedName>
</protein>
<reference evidence="2" key="1">
    <citation type="submission" date="2016-10" db="EMBL/GenBank/DDBJ databases">
        <authorList>
            <person name="Varghese N."/>
            <person name="Submissions S."/>
        </authorList>
    </citation>
    <scope>NUCLEOTIDE SEQUENCE [LARGE SCALE GENOMIC DNA]</scope>
    <source>
        <strain evidence="2">ATCC 700379</strain>
    </source>
</reference>
<keyword evidence="2" id="KW-1185">Reference proteome</keyword>
<dbReference type="OrthoDB" id="2883745at2"/>
<evidence type="ECO:0000313" key="2">
    <source>
        <dbReference type="Proteomes" id="UP000198752"/>
    </source>
</evidence>
<dbReference type="RefSeq" id="WP_093674687.1">
    <property type="nucleotide sequence ID" value="NZ_FOOY01000033.1"/>
</dbReference>
<dbReference type="EMBL" id="FOOY01000033">
    <property type="protein sequence ID" value="SFG94800.1"/>
    <property type="molecule type" value="Genomic_DNA"/>
</dbReference>
<sequence>MNTYLFYIEYDGRKTVSHGYDVPVETMVADSINHAARQFAEKNKVKKVKLDQLDEKDYRVFFEKKSLLVKPQELVYFVQVNY</sequence>
<accession>A0A1I2W094</accession>
<name>A0A1I2W094_9BACL</name>
<proteinExistence type="predicted"/>
<organism evidence="1 2">
    <name type="scientific">Sporolactobacillus nakayamae</name>
    <dbReference type="NCBI Taxonomy" id="269670"/>
    <lineage>
        <taxon>Bacteria</taxon>
        <taxon>Bacillati</taxon>
        <taxon>Bacillota</taxon>
        <taxon>Bacilli</taxon>
        <taxon>Bacillales</taxon>
        <taxon>Sporolactobacillaceae</taxon>
        <taxon>Sporolactobacillus</taxon>
    </lineage>
</organism>
<evidence type="ECO:0000313" key="1">
    <source>
        <dbReference type="EMBL" id="SFG94800.1"/>
    </source>
</evidence>
<dbReference type="Proteomes" id="UP000198752">
    <property type="component" value="Unassembled WGS sequence"/>
</dbReference>
<gene>
    <name evidence="1" type="ORF">SAMN02982927_03340</name>
</gene>